<comment type="caution">
    <text evidence="5">The sequence shown here is derived from an EMBL/GenBank/DDBJ whole genome shotgun (WGS) entry which is preliminary data.</text>
</comment>
<comment type="similarity">
    <text evidence="1">Belongs to the protein-tyrosine phosphatase family. Non-receptor class dual specificity subfamily.</text>
</comment>
<evidence type="ECO:0000256" key="1">
    <source>
        <dbReference type="ARBA" id="ARBA00008601"/>
    </source>
</evidence>
<dbReference type="AlphaFoldDB" id="A0AA35TCQ5"/>
<accession>A0AA35TCQ5</accession>
<reference evidence="5" key="1">
    <citation type="submission" date="2023-03" db="EMBL/GenBank/DDBJ databases">
        <authorList>
            <person name="Steffen K."/>
            <person name="Cardenas P."/>
        </authorList>
    </citation>
    <scope>NUCLEOTIDE SEQUENCE</scope>
</reference>
<evidence type="ECO:0000256" key="2">
    <source>
        <dbReference type="ARBA" id="ARBA00013064"/>
    </source>
</evidence>
<sequence>MDQLRLWEDMGCRVKDDNKKYRAYRLQCKAREIEASGSVAVVEMAPDPAVSPVDAALYFRCRKCRQLLFTDGDVLQHALGEGRESFGHRHRGKSDRSKYHGEGVLVMSGKLEAKEKEGELLTTVDKLPEMKKEAVIEEAEEKQRATVELKDETVELQLATEIGSQEEIECVQKAPRELGWSDGGTCERAKREEDGLSEDVVLGGNPDCRQLVSMELRGTTPLITPHGDGGISYEEGGRHSTCSASSALLFSLPKLHFLLH</sequence>
<name>A0AA35TCQ5_GEOBA</name>
<dbReference type="PANTHER" id="PTHR45848">
    <property type="entry name" value="DUAL SPECIFICITY PROTEIN PHOSPHATASE 12 FAMILY MEMBER"/>
    <property type="match status" value="1"/>
</dbReference>
<dbReference type="GO" id="GO:0008138">
    <property type="term" value="F:protein tyrosine/serine/threonine phosphatase activity"/>
    <property type="evidence" value="ECO:0007669"/>
    <property type="project" value="TreeGrafter"/>
</dbReference>
<evidence type="ECO:0000256" key="3">
    <source>
        <dbReference type="ARBA" id="ARBA00022801"/>
    </source>
</evidence>
<dbReference type="Proteomes" id="UP001174909">
    <property type="component" value="Unassembled WGS sequence"/>
</dbReference>
<dbReference type="PANTHER" id="PTHR45848:SF4">
    <property type="entry name" value="DUAL SPECIFICITY PROTEIN PHOSPHATASE 12"/>
    <property type="match status" value="1"/>
</dbReference>
<keyword evidence="3" id="KW-0378">Hydrolase</keyword>
<evidence type="ECO:0000313" key="5">
    <source>
        <dbReference type="EMBL" id="CAI8044767.1"/>
    </source>
</evidence>
<dbReference type="EC" id="3.1.3.48" evidence="2"/>
<protein>
    <recommendedName>
        <fullName evidence="2">protein-tyrosine-phosphatase</fullName>
        <ecNumber evidence="2">3.1.3.48</ecNumber>
    </recommendedName>
</protein>
<evidence type="ECO:0000256" key="4">
    <source>
        <dbReference type="ARBA" id="ARBA00022912"/>
    </source>
</evidence>
<evidence type="ECO:0000313" key="6">
    <source>
        <dbReference type="Proteomes" id="UP001174909"/>
    </source>
</evidence>
<dbReference type="EMBL" id="CASHTH010003422">
    <property type="protein sequence ID" value="CAI8044767.1"/>
    <property type="molecule type" value="Genomic_DNA"/>
</dbReference>
<gene>
    <name evidence="5" type="ORF">GBAR_LOCUS24801</name>
</gene>
<keyword evidence="6" id="KW-1185">Reference proteome</keyword>
<proteinExistence type="inferred from homology"/>
<keyword evidence="4" id="KW-0904">Protein phosphatase</keyword>
<dbReference type="GO" id="GO:0004725">
    <property type="term" value="F:protein tyrosine phosphatase activity"/>
    <property type="evidence" value="ECO:0007669"/>
    <property type="project" value="UniProtKB-EC"/>
</dbReference>
<organism evidence="5 6">
    <name type="scientific">Geodia barretti</name>
    <name type="common">Barrett's horny sponge</name>
    <dbReference type="NCBI Taxonomy" id="519541"/>
    <lineage>
        <taxon>Eukaryota</taxon>
        <taxon>Metazoa</taxon>
        <taxon>Porifera</taxon>
        <taxon>Demospongiae</taxon>
        <taxon>Heteroscleromorpha</taxon>
        <taxon>Tetractinellida</taxon>
        <taxon>Astrophorina</taxon>
        <taxon>Geodiidae</taxon>
        <taxon>Geodia</taxon>
    </lineage>
</organism>